<keyword evidence="6 7" id="KW-0472">Membrane</keyword>
<dbReference type="PANTHER" id="PTHR34584:SF1">
    <property type="entry name" value="NA(+)_H(+) ANTIPORTER SUBUNIT E1"/>
    <property type="match status" value="1"/>
</dbReference>
<gene>
    <name evidence="8" type="primary">mnhE1</name>
    <name evidence="8" type="ORF">AELLOGFF_00668</name>
</gene>
<dbReference type="NCBIfam" id="NF006521">
    <property type="entry name" value="PRK08965.1-5"/>
    <property type="match status" value="1"/>
</dbReference>
<feature type="transmembrane region" description="Helical" evidence="7">
    <location>
        <begin position="7"/>
        <end position="26"/>
    </location>
</feature>
<evidence type="ECO:0000256" key="4">
    <source>
        <dbReference type="ARBA" id="ARBA00022692"/>
    </source>
</evidence>
<proteinExistence type="inferred from homology"/>
<keyword evidence="3" id="KW-1003">Cell membrane</keyword>
<evidence type="ECO:0000256" key="5">
    <source>
        <dbReference type="ARBA" id="ARBA00022989"/>
    </source>
</evidence>
<dbReference type="GO" id="GO:0008324">
    <property type="term" value="F:monoatomic cation transmembrane transporter activity"/>
    <property type="evidence" value="ECO:0007669"/>
    <property type="project" value="InterPro"/>
</dbReference>
<feature type="transmembrane region" description="Helical" evidence="7">
    <location>
        <begin position="32"/>
        <end position="52"/>
    </location>
</feature>
<evidence type="ECO:0000256" key="3">
    <source>
        <dbReference type="ARBA" id="ARBA00022475"/>
    </source>
</evidence>
<dbReference type="Proteomes" id="UP000430146">
    <property type="component" value="Unassembled WGS sequence"/>
</dbReference>
<evidence type="ECO:0000256" key="7">
    <source>
        <dbReference type="SAM" id="Phobius"/>
    </source>
</evidence>
<dbReference type="AlphaFoldDB" id="A0A5S9PWQ8"/>
<keyword evidence="9" id="KW-1185">Reference proteome</keyword>
<dbReference type="GO" id="GO:0005886">
    <property type="term" value="C:plasma membrane"/>
    <property type="evidence" value="ECO:0007669"/>
    <property type="project" value="UniProtKB-SubCell"/>
</dbReference>
<dbReference type="PANTHER" id="PTHR34584">
    <property type="entry name" value="NA(+)/H(+) ANTIPORTER SUBUNIT E1"/>
    <property type="match status" value="1"/>
</dbReference>
<sequence length="178" mass="19700">MIRKYGLRIGLVCWLTLVWMLLWGVVSVANMLAGIAVALVITVLLPLPVIPVQGRLHPVSLLRLIGRVVVDLIKASTQIAWLTVRPGPPPQSALLRAPMSLKSDLTLALTASILTLVPGTMVVDIDQSQRILYVHVLDVRPKGAIDDFYRQLAHLEKLLIAAFEREHEWQPSREGAPE</sequence>
<comment type="similarity">
    <text evidence="2">Belongs to the CPA3 antiporters (TC 2.A.63) subunit E family.</text>
</comment>
<accession>A0A5S9PWQ8</accession>
<evidence type="ECO:0000256" key="6">
    <source>
        <dbReference type="ARBA" id="ARBA00023136"/>
    </source>
</evidence>
<protein>
    <submittedName>
        <fullName evidence="8">Na(+)/H(+) antiporter subunit E1</fullName>
    </submittedName>
</protein>
<organism evidence="8 9">
    <name type="scientific">Mycolicibacterium vanbaalenii</name>
    <name type="common">Mycobacterium vanbaalenii</name>
    <dbReference type="NCBI Taxonomy" id="110539"/>
    <lineage>
        <taxon>Bacteria</taxon>
        <taxon>Bacillati</taxon>
        <taxon>Actinomycetota</taxon>
        <taxon>Actinomycetes</taxon>
        <taxon>Mycobacteriales</taxon>
        <taxon>Mycobacteriaceae</taxon>
        <taxon>Mycolicibacterium</taxon>
    </lineage>
</organism>
<comment type="subcellular location">
    <subcellularLocation>
        <location evidence="1">Cell membrane</location>
        <topology evidence="1">Multi-pass membrane protein</topology>
    </subcellularLocation>
</comment>
<name>A0A5S9PWQ8_MYCVN</name>
<reference evidence="8 9" key="1">
    <citation type="submission" date="2019-11" db="EMBL/GenBank/DDBJ databases">
        <authorList>
            <person name="Holert J."/>
        </authorList>
    </citation>
    <scope>NUCLEOTIDE SEQUENCE [LARGE SCALE GENOMIC DNA]</scope>
    <source>
        <strain evidence="8">BC8_1</strain>
    </source>
</reference>
<dbReference type="RefSeq" id="WP_337761785.1">
    <property type="nucleotide sequence ID" value="NZ_CACSIP010000012.1"/>
</dbReference>
<dbReference type="Pfam" id="PF01899">
    <property type="entry name" value="MNHE"/>
    <property type="match status" value="1"/>
</dbReference>
<evidence type="ECO:0000313" key="9">
    <source>
        <dbReference type="Proteomes" id="UP000430146"/>
    </source>
</evidence>
<evidence type="ECO:0000313" key="8">
    <source>
        <dbReference type="EMBL" id="CAA0109031.1"/>
    </source>
</evidence>
<keyword evidence="5 7" id="KW-1133">Transmembrane helix</keyword>
<evidence type="ECO:0000256" key="1">
    <source>
        <dbReference type="ARBA" id="ARBA00004651"/>
    </source>
</evidence>
<evidence type="ECO:0000256" key="2">
    <source>
        <dbReference type="ARBA" id="ARBA00006228"/>
    </source>
</evidence>
<dbReference type="InterPro" id="IPR002758">
    <property type="entry name" value="Cation_antiport_E"/>
</dbReference>
<keyword evidence="4 7" id="KW-0812">Transmembrane</keyword>
<dbReference type="EMBL" id="CACSIP010000012">
    <property type="protein sequence ID" value="CAA0109031.1"/>
    <property type="molecule type" value="Genomic_DNA"/>
</dbReference>